<organism evidence="2 3">
    <name type="scientific">Mus spicilegus</name>
    <name type="common">Mound-building mouse</name>
    <dbReference type="NCBI Taxonomy" id="10103"/>
    <lineage>
        <taxon>Eukaryota</taxon>
        <taxon>Metazoa</taxon>
        <taxon>Chordata</taxon>
        <taxon>Craniata</taxon>
        <taxon>Vertebrata</taxon>
        <taxon>Euteleostomi</taxon>
        <taxon>Mammalia</taxon>
        <taxon>Eutheria</taxon>
        <taxon>Euarchontoglires</taxon>
        <taxon>Glires</taxon>
        <taxon>Rodentia</taxon>
        <taxon>Myomorpha</taxon>
        <taxon>Muroidea</taxon>
        <taxon>Muridae</taxon>
        <taxon>Murinae</taxon>
        <taxon>Mus</taxon>
        <taxon>Mus</taxon>
    </lineage>
</organism>
<reference evidence="2" key="2">
    <citation type="submission" date="2025-09" db="UniProtKB">
        <authorList>
            <consortium name="Ensembl"/>
        </authorList>
    </citation>
    <scope>IDENTIFICATION</scope>
</reference>
<keyword evidence="3" id="KW-1185">Reference proteome</keyword>
<proteinExistence type="predicted"/>
<evidence type="ECO:0000313" key="3">
    <source>
        <dbReference type="Proteomes" id="UP000694415"/>
    </source>
</evidence>
<feature type="compositionally biased region" description="Basic and acidic residues" evidence="1">
    <location>
        <begin position="41"/>
        <end position="50"/>
    </location>
</feature>
<accession>A0A8C6IB95</accession>
<name>A0A8C6IB95_MUSSI</name>
<sequence>MDSTVPDTAVGTKRGSNELFSTCVSKGPLLRSSSASAANGDDGKKFKGDNRSIAAQ</sequence>
<protein>
    <submittedName>
        <fullName evidence="2">Uncharacterized protein</fullName>
    </submittedName>
</protein>
<dbReference type="Proteomes" id="UP000694415">
    <property type="component" value="Unplaced"/>
</dbReference>
<dbReference type="GeneTree" id="ENSGT00900000143205"/>
<evidence type="ECO:0000313" key="2">
    <source>
        <dbReference type="Ensembl" id="ENSMSIP00000033769.1"/>
    </source>
</evidence>
<dbReference type="AlphaFoldDB" id="A0A8C6IB95"/>
<dbReference type="Ensembl" id="ENSMSIT00000042541.1">
    <property type="protein sequence ID" value="ENSMSIP00000033769.1"/>
    <property type="gene ID" value="ENSMSIG00000028209.1"/>
</dbReference>
<evidence type="ECO:0000256" key="1">
    <source>
        <dbReference type="SAM" id="MobiDB-lite"/>
    </source>
</evidence>
<feature type="region of interest" description="Disordered" evidence="1">
    <location>
        <begin position="30"/>
        <end position="56"/>
    </location>
</feature>
<reference evidence="2" key="1">
    <citation type="submission" date="2025-08" db="UniProtKB">
        <authorList>
            <consortium name="Ensembl"/>
        </authorList>
    </citation>
    <scope>IDENTIFICATION</scope>
</reference>